<evidence type="ECO:0000256" key="2">
    <source>
        <dbReference type="SAM" id="MobiDB-lite"/>
    </source>
</evidence>
<feature type="domain" description="PIH1D1/2/3 CS-like" evidence="3">
    <location>
        <begin position="84"/>
        <end position="180"/>
    </location>
</feature>
<sequence length="190" mass="20681">MDLAALSTLISGSDKDAEHRPAPGSAAALGPADIGRRPAGAPAAAAASAAPKKARDPKDIWDTDEVPTADDLAEEDAHAEDGRARPEYEFLLRQDVTSEDMYLGMGDKDPSSAKCDFLVVRVKLPGEAVSEVDLDVKPQAIVVRSPKFRLATYLPHRVKHEDGKARWIASKSMLEVVLRVDRKELWELED</sequence>
<comment type="caution">
    <text evidence="4">The sequence shown here is derived from an EMBL/GenBank/DDBJ whole genome shotgun (WGS) entry which is preliminary data.</text>
</comment>
<name>A0A5A8DCU9_CAFRO</name>
<dbReference type="GO" id="GO:0070286">
    <property type="term" value="P:axonemal dynein complex assembly"/>
    <property type="evidence" value="ECO:0007669"/>
    <property type="project" value="InterPro"/>
</dbReference>
<dbReference type="InterPro" id="IPR026697">
    <property type="entry name" value="DNAAF6"/>
</dbReference>
<dbReference type="AlphaFoldDB" id="A0A5A8DCU9"/>
<feature type="compositionally biased region" description="Acidic residues" evidence="2">
    <location>
        <begin position="62"/>
        <end position="74"/>
    </location>
</feature>
<evidence type="ECO:0000313" key="5">
    <source>
        <dbReference type="Proteomes" id="UP000322899"/>
    </source>
</evidence>
<organism evidence="4 5">
    <name type="scientific">Cafeteria roenbergensis</name>
    <name type="common">Marine flagellate</name>
    <dbReference type="NCBI Taxonomy" id="33653"/>
    <lineage>
        <taxon>Eukaryota</taxon>
        <taxon>Sar</taxon>
        <taxon>Stramenopiles</taxon>
        <taxon>Bigyra</taxon>
        <taxon>Opalozoa</taxon>
        <taxon>Bicosoecida</taxon>
        <taxon>Cafeteriaceae</taxon>
        <taxon>Cafeteria</taxon>
    </lineage>
</organism>
<dbReference type="PANTHER" id="PTHR21083:SF0">
    <property type="entry name" value="DYNEIN AXONEMAL ASSEMBLY FACTOR 6"/>
    <property type="match status" value="1"/>
</dbReference>
<dbReference type="EMBL" id="VLTO01000124">
    <property type="protein sequence ID" value="KAA0162367.1"/>
    <property type="molecule type" value="Genomic_DNA"/>
</dbReference>
<feature type="compositionally biased region" description="Low complexity" evidence="2">
    <location>
        <begin position="22"/>
        <end position="51"/>
    </location>
</feature>
<evidence type="ECO:0000313" key="4">
    <source>
        <dbReference type="EMBL" id="KAA0162367.1"/>
    </source>
</evidence>
<feature type="compositionally biased region" description="Basic and acidic residues" evidence="2">
    <location>
        <begin position="75"/>
        <end position="86"/>
    </location>
</feature>
<accession>A0A5A8DCU9</accession>
<dbReference type="PANTHER" id="PTHR21083">
    <property type="entry name" value="TWISTER"/>
    <property type="match status" value="1"/>
</dbReference>
<proteinExistence type="inferred from homology"/>
<reference evidence="4 5" key="1">
    <citation type="submission" date="2019-07" db="EMBL/GenBank/DDBJ databases">
        <title>Genomes of Cafeteria roenbergensis.</title>
        <authorList>
            <person name="Fischer M.G."/>
            <person name="Hackl T."/>
            <person name="Roman M."/>
        </authorList>
    </citation>
    <scope>NUCLEOTIDE SEQUENCE [LARGE SCALE GENOMIC DNA]</scope>
    <source>
        <strain evidence="4 5">E4-10P</strain>
    </source>
</reference>
<dbReference type="OrthoDB" id="25887at2759"/>
<evidence type="ECO:0000256" key="1">
    <source>
        <dbReference type="ARBA" id="ARBA00008511"/>
    </source>
</evidence>
<dbReference type="InterPro" id="IPR041442">
    <property type="entry name" value="PIH1D1/2/3_CS-like"/>
</dbReference>
<gene>
    <name evidence="4" type="ORF">FNF27_08076</name>
</gene>
<dbReference type="GO" id="GO:0051087">
    <property type="term" value="F:protein-folding chaperone binding"/>
    <property type="evidence" value="ECO:0007669"/>
    <property type="project" value="InterPro"/>
</dbReference>
<dbReference type="Proteomes" id="UP000322899">
    <property type="component" value="Unassembled WGS sequence"/>
</dbReference>
<comment type="similarity">
    <text evidence="1">Belongs to the PIH1 family.</text>
</comment>
<dbReference type="Pfam" id="PF18201">
    <property type="entry name" value="PIH1_CS"/>
    <property type="match status" value="1"/>
</dbReference>
<dbReference type="GO" id="GO:0005737">
    <property type="term" value="C:cytoplasm"/>
    <property type="evidence" value="ECO:0007669"/>
    <property type="project" value="TreeGrafter"/>
</dbReference>
<feature type="region of interest" description="Disordered" evidence="2">
    <location>
        <begin position="1"/>
        <end position="86"/>
    </location>
</feature>
<dbReference type="GO" id="GO:0045505">
    <property type="term" value="F:dynein intermediate chain binding"/>
    <property type="evidence" value="ECO:0007669"/>
    <property type="project" value="TreeGrafter"/>
</dbReference>
<protein>
    <recommendedName>
        <fullName evidence="3">PIH1D1/2/3 CS-like domain-containing protein</fullName>
    </recommendedName>
</protein>
<dbReference type="CDD" id="cd06463">
    <property type="entry name" value="p23_like"/>
    <property type="match status" value="1"/>
</dbReference>
<evidence type="ECO:0000259" key="3">
    <source>
        <dbReference type="Pfam" id="PF18201"/>
    </source>
</evidence>